<feature type="binding site" evidence="13">
    <location>
        <position position="48"/>
    </location>
    <ligand>
        <name>Zn(2+)</name>
        <dbReference type="ChEBI" id="CHEBI:29105"/>
    </ligand>
</feature>
<evidence type="ECO:0000256" key="7">
    <source>
        <dbReference type="ARBA" id="ARBA00023015"/>
    </source>
</evidence>
<dbReference type="PIRSF" id="PIRSF000409">
    <property type="entry name" value="Ada"/>
    <property type="match status" value="1"/>
</dbReference>
<comment type="caution">
    <text evidence="15">The sequence shown here is derived from an EMBL/GenBank/DDBJ whole genome shotgun (WGS) entry which is preliminary data.</text>
</comment>
<dbReference type="NCBIfam" id="TIGR00589">
    <property type="entry name" value="ogt"/>
    <property type="match status" value="1"/>
</dbReference>
<dbReference type="FunFam" id="1.10.10.10:FF:000214">
    <property type="entry name" value="Methylated-DNA--protein-cysteine methyltransferase"/>
    <property type="match status" value="1"/>
</dbReference>
<sequence length="365" mass="39730">MIMKTKSAAKKRGPQFASDKARWQALLKKDPRGDGKFWYSVKTTGVFCRPSCPSRQPNRENVAFYTTIKDVEQAGFRACKRCDPKGIGLVGKHAEAVAIACRLIEQADELPSLGQIAKAVKMSPGYFQRLFKTATGLTPKEYAKGHRAGRVKTVLPKRGTVTEAIYESGFNSNGRFYADSTKILGMKPTEYRNGGTGNTIRFAIGESSLGSILVAASQKGVCAIFLGADPDVLAQNLQDQFPKANIIGGDAEFEKLVAQVVGFVESPGVGLKLPLDIRGTAFQQRVWKELQRIPVGETASYSDVANRIKLPKAVRAVAQACGANTLAVAIPCHRVVRTDGNISGYRWGVVRKEKLLAIEKITHDN</sequence>
<organism evidence="15 16">
    <name type="scientific">Pedosphaera parvula (strain Ellin514)</name>
    <dbReference type="NCBI Taxonomy" id="320771"/>
    <lineage>
        <taxon>Bacteria</taxon>
        <taxon>Pseudomonadati</taxon>
        <taxon>Verrucomicrobiota</taxon>
        <taxon>Pedosphaerae</taxon>
        <taxon>Pedosphaerales</taxon>
        <taxon>Pedosphaeraceae</taxon>
        <taxon>Pedosphaera</taxon>
    </lineage>
</organism>
<dbReference type="InterPro" id="IPR014048">
    <property type="entry name" value="MethylDNA_cys_MeTrfase_DNA-bd"/>
</dbReference>
<feature type="binding site" evidence="13">
    <location>
        <position position="79"/>
    </location>
    <ligand>
        <name>Zn(2+)</name>
        <dbReference type="ChEBI" id="CHEBI:29105"/>
    </ligand>
</feature>
<evidence type="ECO:0000256" key="12">
    <source>
        <dbReference type="PIRSR" id="PIRSR000409-1"/>
    </source>
</evidence>
<protein>
    <recommendedName>
        <fullName evidence="3">methylated-DNA--[protein]-cysteine S-methyltransferase</fullName>
        <ecNumber evidence="3">2.1.1.63</ecNumber>
    </recommendedName>
</protein>
<feature type="binding site" evidence="13">
    <location>
        <position position="82"/>
    </location>
    <ligand>
        <name>Zn(2+)</name>
        <dbReference type="ChEBI" id="CHEBI:29105"/>
    </ligand>
</feature>
<dbReference type="EC" id="2.1.1.63" evidence="3"/>
<evidence type="ECO:0000256" key="2">
    <source>
        <dbReference type="ARBA" id="ARBA00008711"/>
    </source>
</evidence>
<keyword evidence="7" id="KW-0805">Transcription regulation</keyword>
<evidence type="ECO:0000259" key="14">
    <source>
        <dbReference type="PROSITE" id="PS01124"/>
    </source>
</evidence>
<dbReference type="SUPFAM" id="SSF46689">
    <property type="entry name" value="Homeodomain-like"/>
    <property type="match status" value="1"/>
</dbReference>
<comment type="similarity">
    <text evidence="2">Belongs to the MGMT family.</text>
</comment>
<dbReference type="GO" id="GO:0043565">
    <property type="term" value="F:sequence-specific DNA binding"/>
    <property type="evidence" value="ECO:0007669"/>
    <property type="project" value="InterPro"/>
</dbReference>
<dbReference type="GO" id="GO:0003908">
    <property type="term" value="F:methylated-DNA-[protein]-cysteine S-methyltransferase activity"/>
    <property type="evidence" value="ECO:0007669"/>
    <property type="project" value="UniProtKB-EC"/>
</dbReference>
<keyword evidence="16" id="KW-1185">Reference proteome</keyword>
<dbReference type="Proteomes" id="UP000003688">
    <property type="component" value="Unassembled WGS sequence"/>
</dbReference>
<evidence type="ECO:0000256" key="5">
    <source>
        <dbReference type="ARBA" id="ARBA00022679"/>
    </source>
</evidence>
<evidence type="ECO:0000256" key="1">
    <source>
        <dbReference type="ARBA" id="ARBA00001286"/>
    </source>
</evidence>
<dbReference type="SMART" id="SM00342">
    <property type="entry name" value="HTH_ARAC"/>
    <property type="match status" value="1"/>
</dbReference>
<comment type="catalytic activity">
    <reaction evidence="11">
        <text>a 6-O-methyl-2'-deoxyguanosine in DNA + L-cysteinyl-[protein] = S-methyl-L-cysteinyl-[protein] + a 2'-deoxyguanosine in DNA</text>
        <dbReference type="Rhea" id="RHEA:24000"/>
        <dbReference type="Rhea" id="RHEA-COMP:10131"/>
        <dbReference type="Rhea" id="RHEA-COMP:10132"/>
        <dbReference type="Rhea" id="RHEA-COMP:11367"/>
        <dbReference type="Rhea" id="RHEA-COMP:11368"/>
        <dbReference type="ChEBI" id="CHEBI:29950"/>
        <dbReference type="ChEBI" id="CHEBI:82612"/>
        <dbReference type="ChEBI" id="CHEBI:85445"/>
        <dbReference type="ChEBI" id="CHEBI:85448"/>
        <dbReference type="EC" id="2.1.1.63"/>
    </reaction>
</comment>
<keyword evidence="8" id="KW-0010">Activator</keyword>
<evidence type="ECO:0000256" key="11">
    <source>
        <dbReference type="ARBA" id="ARBA00049348"/>
    </source>
</evidence>
<dbReference type="InterPro" id="IPR016221">
    <property type="entry name" value="Bifunct_regulatory_prot_Ada"/>
</dbReference>
<dbReference type="InterPro" id="IPR036217">
    <property type="entry name" value="MethylDNA_cys_MeTrfase_DNAb"/>
</dbReference>
<dbReference type="GO" id="GO:0032259">
    <property type="term" value="P:methylation"/>
    <property type="evidence" value="ECO:0007669"/>
    <property type="project" value="UniProtKB-KW"/>
</dbReference>
<dbReference type="GO" id="GO:0006281">
    <property type="term" value="P:DNA repair"/>
    <property type="evidence" value="ECO:0007669"/>
    <property type="project" value="UniProtKB-KW"/>
</dbReference>
<dbReference type="SUPFAM" id="SSF46767">
    <property type="entry name" value="Methylated DNA-protein cysteine methyltransferase, C-terminal domain"/>
    <property type="match status" value="1"/>
</dbReference>
<dbReference type="CDD" id="cd06445">
    <property type="entry name" value="ATase"/>
    <property type="match status" value="1"/>
</dbReference>
<name>B9XJ59_PEDPL</name>
<keyword evidence="9" id="KW-0804">Transcription</keyword>
<evidence type="ECO:0000256" key="10">
    <source>
        <dbReference type="ARBA" id="ARBA00023204"/>
    </source>
</evidence>
<dbReference type="PROSITE" id="PS00374">
    <property type="entry name" value="MGMT"/>
    <property type="match status" value="1"/>
</dbReference>
<dbReference type="Gene3D" id="3.30.160.70">
    <property type="entry name" value="Methylated DNA-protein cysteine methyltransferase domain"/>
    <property type="match status" value="1"/>
</dbReference>
<evidence type="ECO:0000256" key="3">
    <source>
        <dbReference type="ARBA" id="ARBA00011918"/>
    </source>
</evidence>
<proteinExistence type="inferred from homology"/>
<keyword evidence="13" id="KW-0862">Zinc</keyword>
<dbReference type="Gene3D" id="1.10.10.10">
    <property type="entry name" value="Winged helix-like DNA-binding domain superfamily/Winged helix DNA-binding domain"/>
    <property type="match status" value="1"/>
</dbReference>
<feature type="domain" description="HTH araC/xylS-type" evidence="14">
    <location>
        <begin position="94"/>
        <end position="194"/>
    </location>
</feature>
<keyword evidence="6" id="KW-0227">DNA damage</keyword>
<gene>
    <name evidence="15" type="ORF">Cflav_PD3156</name>
</gene>
<dbReference type="Pfam" id="PF02805">
    <property type="entry name" value="Ada_Zn_binding"/>
    <property type="match status" value="1"/>
</dbReference>
<dbReference type="AlphaFoldDB" id="B9XJ59"/>
<dbReference type="InterPro" id="IPR004026">
    <property type="entry name" value="Ada_DNA_repair_Zn-bd"/>
</dbReference>
<comment type="cofactor">
    <cofactor evidence="13">
        <name>Zn(2+)</name>
        <dbReference type="ChEBI" id="CHEBI:29105"/>
    </cofactor>
    <text evidence="13">Binds 1 zinc ion per subunit.</text>
</comment>
<dbReference type="STRING" id="320771.Cflav_PD3156"/>
<keyword evidence="13" id="KW-0479">Metal-binding</keyword>
<dbReference type="Pfam" id="PF01035">
    <property type="entry name" value="DNA_binding_1"/>
    <property type="match status" value="1"/>
</dbReference>
<evidence type="ECO:0000256" key="9">
    <source>
        <dbReference type="ARBA" id="ARBA00023163"/>
    </source>
</evidence>
<dbReference type="PROSITE" id="PS01124">
    <property type="entry name" value="HTH_ARAC_FAMILY_2"/>
    <property type="match status" value="1"/>
</dbReference>
<dbReference type="InterPro" id="IPR018060">
    <property type="entry name" value="HTH_AraC"/>
</dbReference>
<dbReference type="GO" id="GO:0008270">
    <property type="term" value="F:zinc ion binding"/>
    <property type="evidence" value="ECO:0007669"/>
    <property type="project" value="InterPro"/>
</dbReference>
<evidence type="ECO:0000256" key="13">
    <source>
        <dbReference type="PIRSR" id="PIRSR000409-3"/>
    </source>
</evidence>
<comment type="catalytic activity">
    <reaction evidence="1">
        <text>a 4-O-methyl-thymidine in DNA + L-cysteinyl-[protein] = a thymidine in DNA + S-methyl-L-cysteinyl-[protein]</text>
        <dbReference type="Rhea" id="RHEA:53428"/>
        <dbReference type="Rhea" id="RHEA-COMP:10131"/>
        <dbReference type="Rhea" id="RHEA-COMP:10132"/>
        <dbReference type="Rhea" id="RHEA-COMP:13555"/>
        <dbReference type="Rhea" id="RHEA-COMP:13556"/>
        <dbReference type="ChEBI" id="CHEBI:29950"/>
        <dbReference type="ChEBI" id="CHEBI:82612"/>
        <dbReference type="ChEBI" id="CHEBI:137386"/>
        <dbReference type="ChEBI" id="CHEBI:137387"/>
        <dbReference type="EC" id="2.1.1.63"/>
    </reaction>
</comment>
<evidence type="ECO:0000313" key="16">
    <source>
        <dbReference type="Proteomes" id="UP000003688"/>
    </source>
</evidence>
<dbReference type="Gene3D" id="1.10.10.60">
    <property type="entry name" value="Homeodomain-like"/>
    <property type="match status" value="1"/>
</dbReference>
<dbReference type="InterPro" id="IPR001497">
    <property type="entry name" value="MethylDNA_cys_MeTrfase_AS"/>
</dbReference>
<evidence type="ECO:0000256" key="8">
    <source>
        <dbReference type="ARBA" id="ARBA00023159"/>
    </source>
</evidence>
<accession>B9XJ59</accession>
<dbReference type="EMBL" id="ABOX02000020">
    <property type="protein sequence ID" value="EEF60097.1"/>
    <property type="molecule type" value="Genomic_DNA"/>
</dbReference>
<evidence type="ECO:0000256" key="4">
    <source>
        <dbReference type="ARBA" id="ARBA00022603"/>
    </source>
</evidence>
<dbReference type="GO" id="GO:0003700">
    <property type="term" value="F:DNA-binding transcription factor activity"/>
    <property type="evidence" value="ECO:0007669"/>
    <property type="project" value="InterPro"/>
</dbReference>
<reference evidence="15 16" key="1">
    <citation type="journal article" date="2011" name="J. Bacteriol.">
        <title>Genome sequence of 'Pedosphaera parvula' Ellin514, an aerobic Verrucomicrobial isolate from pasture soil.</title>
        <authorList>
            <person name="Kant R."/>
            <person name="van Passel M.W."/>
            <person name="Sangwan P."/>
            <person name="Palva A."/>
            <person name="Lucas S."/>
            <person name="Copeland A."/>
            <person name="Lapidus A."/>
            <person name="Glavina Del Rio T."/>
            <person name="Dalin E."/>
            <person name="Tice H."/>
            <person name="Bruce D."/>
            <person name="Goodwin L."/>
            <person name="Pitluck S."/>
            <person name="Chertkov O."/>
            <person name="Larimer F.W."/>
            <person name="Land M.L."/>
            <person name="Hauser L."/>
            <person name="Brettin T.S."/>
            <person name="Detter J.C."/>
            <person name="Han S."/>
            <person name="de Vos W.M."/>
            <person name="Janssen P.H."/>
            <person name="Smidt H."/>
        </authorList>
    </citation>
    <scope>NUCLEOTIDE SEQUENCE [LARGE SCALE GENOMIC DNA]</scope>
    <source>
        <strain evidence="15 16">Ellin514</strain>
    </source>
</reference>
<dbReference type="Pfam" id="PF12833">
    <property type="entry name" value="HTH_18"/>
    <property type="match status" value="1"/>
</dbReference>
<keyword evidence="10" id="KW-0234">DNA repair</keyword>
<dbReference type="InterPro" id="IPR036631">
    <property type="entry name" value="MGMT_N_sf"/>
</dbReference>
<dbReference type="Gene3D" id="3.40.10.10">
    <property type="entry name" value="DNA Methylphosphotriester Repair Domain"/>
    <property type="match status" value="1"/>
</dbReference>
<dbReference type="InterPro" id="IPR009057">
    <property type="entry name" value="Homeodomain-like_sf"/>
</dbReference>
<dbReference type="NCBIfam" id="NF011964">
    <property type="entry name" value="PRK15435.1"/>
    <property type="match status" value="1"/>
</dbReference>
<dbReference type="SUPFAM" id="SSF53155">
    <property type="entry name" value="Methylated DNA-protein cysteine methyltransferase domain"/>
    <property type="match status" value="1"/>
</dbReference>
<dbReference type="PANTHER" id="PTHR10815">
    <property type="entry name" value="METHYLATED-DNA--PROTEIN-CYSTEINE METHYLTRANSFERASE"/>
    <property type="match status" value="1"/>
</dbReference>
<dbReference type="SUPFAM" id="SSF57884">
    <property type="entry name" value="Ada DNA repair protein, N-terminal domain (N-Ada 10)"/>
    <property type="match status" value="1"/>
</dbReference>
<dbReference type="PANTHER" id="PTHR10815:SF14">
    <property type="entry name" value="BIFUNCTIONAL TRANSCRIPTIONAL ACTIVATOR_DNA REPAIR ENZYME ADA"/>
    <property type="match status" value="1"/>
</dbReference>
<keyword evidence="4" id="KW-0489">Methyltransferase</keyword>
<evidence type="ECO:0000256" key="6">
    <source>
        <dbReference type="ARBA" id="ARBA00022763"/>
    </source>
</evidence>
<dbReference type="InterPro" id="IPR035451">
    <property type="entry name" value="Ada-like_dom_sf"/>
</dbReference>
<dbReference type="InterPro" id="IPR036388">
    <property type="entry name" value="WH-like_DNA-bd_sf"/>
</dbReference>
<evidence type="ECO:0000313" key="15">
    <source>
        <dbReference type="EMBL" id="EEF60097.1"/>
    </source>
</evidence>
<feature type="active site" description="Nucleophile; methyl group acceptor from methylphosphotriester" evidence="12">
    <location>
        <position position="48"/>
    </location>
</feature>
<feature type="binding site" evidence="13">
    <location>
        <position position="52"/>
    </location>
    <ligand>
        <name>Zn(2+)</name>
        <dbReference type="ChEBI" id="CHEBI:29105"/>
    </ligand>
</feature>
<feature type="active site" description="Nucleophile; methyl group acceptor from either O6-methylguanine or O4-methylthymine" evidence="12">
    <location>
        <position position="332"/>
    </location>
</feature>
<keyword evidence="5" id="KW-0808">Transferase</keyword>